<dbReference type="STRING" id="981085.W9QGX1"/>
<organism evidence="2 3">
    <name type="scientific">Morus notabilis</name>
    <dbReference type="NCBI Taxonomy" id="981085"/>
    <lineage>
        <taxon>Eukaryota</taxon>
        <taxon>Viridiplantae</taxon>
        <taxon>Streptophyta</taxon>
        <taxon>Embryophyta</taxon>
        <taxon>Tracheophyta</taxon>
        <taxon>Spermatophyta</taxon>
        <taxon>Magnoliopsida</taxon>
        <taxon>eudicotyledons</taxon>
        <taxon>Gunneridae</taxon>
        <taxon>Pentapetalae</taxon>
        <taxon>rosids</taxon>
        <taxon>fabids</taxon>
        <taxon>Rosales</taxon>
        <taxon>Moraceae</taxon>
        <taxon>Moreae</taxon>
        <taxon>Morus</taxon>
    </lineage>
</organism>
<evidence type="ECO:0000313" key="2">
    <source>
        <dbReference type="EMBL" id="EXB37227.1"/>
    </source>
</evidence>
<protein>
    <recommendedName>
        <fullName evidence="4">Molybdenum cofactor sulfurase</fullName>
    </recommendedName>
</protein>
<accession>W9QGX1</accession>
<dbReference type="Gene3D" id="3.40.640.10">
    <property type="entry name" value="Type I PLP-dependent aspartate aminotransferase-like (Major domain)"/>
    <property type="match status" value="1"/>
</dbReference>
<dbReference type="eggNOG" id="KOG2142">
    <property type="taxonomic scope" value="Eukaryota"/>
</dbReference>
<feature type="compositionally biased region" description="Basic and acidic residues" evidence="1">
    <location>
        <begin position="46"/>
        <end position="56"/>
    </location>
</feature>
<dbReference type="KEGG" id="mnt:21403189"/>
<keyword evidence="3" id="KW-1185">Reference proteome</keyword>
<dbReference type="Proteomes" id="UP000030645">
    <property type="component" value="Unassembled WGS sequence"/>
</dbReference>
<evidence type="ECO:0008006" key="4">
    <source>
        <dbReference type="Google" id="ProtNLM"/>
    </source>
</evidence>
<dbReference type="PANTHER" id="PTHR14237">
    <property type="entry name" value="MOLYBDOPTERIN COFACTOR SULFURASE MOSC"/>
    <property type="match status" value="1"/>
</dbReference>
<feature type="region of interest" description="Disordered" evidence="1">
    <location>
        <begin position="466"/>
        <end position="486"/>
    </location>
</feature>
<sequence>MHLSLWKPISHCAALLMDKKSSSRRGKDGSDSATETTKKNQSILRKLQENKLREALEEASEDGSLSKSQDIESSETSMANQDEALGRSRSLARLNAQKEFLRATALAADRTFGPEDALPVLHESFSKFLTMYPKYQSSEKIDQLRMNEYSHLSPRVCLDYCGFGLFSHLQTLHYWESSTFSLSEITANLSNHVLYGGADKGTVEHDIKTRIMDYLNIPENEYGLVFTVSRGSAFKLLAESYPFHTNKKLLTMFDYESQSVNWMAQSAREKGAKVYSAWFKWPTLKLCSTDLRKQISNKKRRKKDSAAGLFVFPVQSRVTGSKYSYQWMALAQQNNWHVLLDAGSLGPKDMDSLGLSLFRPDFIITSFYRVFGYDPTGFGCLLIKKSVMGSLQNQSGCTGSGMVKITPEFPMYLSDSVDGLDKLVGIEDEDVAVNGEKASEARPGSQLPAFSGAFTSAQVRDVFETEMDQDNSSERDGTSTIFEEAESISVGEVMKSPVFSEDESSDNSFWIDLGQSPLGSDYAGQTNKQKIASPLPPYWFTGRKNNKRISPKPTTKLYGSPLYDEKNGPHELGHVISFDAAVLSVSQELDRVKEVPEEEQFGETSPPLQNGKNSLNHLHSGEIQEEPGVSGPLPTGYALNFGANGSRLNDFTSTSRHHGLENGTTSEICSDVKESAIRRETEGEFRLLGRREGSRYAGGRFFGLEDNELPSRGRRVSFSTEEHRKERVSHNVETGEVSVTSLEDDDYSSDGEYGNGQDWDRREPEIICRHLDHINLLGLNKTTLRLRFLINWLVTSLLQLKLPGAEAYLVYIYGPKIKYERGAAVAFNLRDRNGGLINPEAVQKLAEKEGISLGIGFLSHIRIVDNPKQQQGALSLQDSTLFRPMENGRNDRKSGFIRIEVVTASLGFLTNFEDVYRLWAFVAKFLNPVFIREGELPTVDEESET</sequence>
<feature type="compositionally biased region" description="Basic and acidic residues" evidence="1">
    <location>
        <begin position="720"/>
        <end position="730"/>
    </location>
</feature>
<feature type="region of interest" description="Disordered" evidence="1">
    <location>
        <begin position="18"/>
        <end position="85"/>
    </location>
</feature>
<dbReference type="AlphaFoldDB" id="W9QGX1"/>
<dbReference type="EMBL" id="KE343608">
    <property type="protein sequence ID" value="EXB37227.1"/>
    <property type="molecule type" value="Genomic_DNA"/>
</dbReference>
<proteinExistence type="predicted"/>
<evidence type="ECO:0000313" key="3">
    <source>
        <dbReference type="Proteomes" id="UP000030645"/>
    </source>
</evidence>
<gene>
    <name evidence="2" type="ORF">L484_020286</name>
</gene>
<dbReference type="SUPFAM" id="SSF53383">
    <property type="entry name" value="PLP-dependent transferases"/>
    <property type="match status" value="2"/>
</dbReference>
<evidence type="ECO:0000256" key="1">
    <source>
        <dbReference type="SAM" id="MobiDB-lite"/>
    </source>
</evidence>
<feature type="region of interest" description="Disordered" evidence="1">
    <location>
        <begin position="712"/>
        <end position="734"/>
    </location>
</feature>
<name>W9QGX1_9ROSA</name>
<dbReference type="InterPro" id="IPR015421">
    <property type="entry name" value="PyrdxlP-dep_Trfase_major"/>
</dbReference>
<dbReference type="InterPro" id="IPR015424">
    <property type="entry name" value="PyrdxlP-dep_Trfase"/>
</dbReference>
<dbReference type="OrthoDB" id="10264306at2759"/>
<reference evidence="3" key="1">
    <citation type="submission" date="2013-01" db="EMBL/GenBank/DDBJ databases">
        <title>Draft Genome Sequence of a Mulberry Tree, Morus notabilis C.K. Schneid.</title>
        <authorList>
            <person name="He N."/>
            <person name="Zhao S."/>
        </authorList>
    </citation>
    <scope>NUCLEOTIDE SEQUENCE</scope>
</reference>
<dbReference type="PANTHER" id="PTHR14237:SF14">
    <property type="entry name" value="PYRIDOXAL PHOSPHATE (PLP)-DEPENDENT TRANSFERASES SUPERFAMILY PROTEIN"/>
    <property type="match status" value="1"/>
</dbReference>
<feature type="compositionally biased region" description="Basic and acidic residues" evidence="1">
    <location>
        <begin position="18"/>
        <end position="30"/>
    </location>
</feature>
<feature type="compositionally biased region" description="Polar residues" evidence="1">
    <location>
        <begin position="33"/>
        <end position="43"/>
    </location>
</feature>